<feature type="region of interest" description="Disordered" evidence="1">
    <location>
        <begin position="19"/>
        <end position="80"/>
    </location>
</feature>
<sequence length="80" mass="8757">MRACDARWGGERELQHCWKGGGNKDGGVTPLKPKDVNPGEPSVHNSSSRAEGKSAVQTSMRLLASSPHRLQQTRDVPMEF</sequence>
<evidence type="ECO:0000313" key="3">
    <source>
        <dbReference type="Proteomes" id="UP001187343"/>
    </source>
</evidence>
<protein>
    <submittedName>
        <fullName evidence="2">Uncharacterized protein</fullName>
    </submittedName>
</protein>
<comment type="caution">
    <text evidence="2">The sequence shown here is derived from an EMBL/GenBank/DDBJ whole genome shotgun (WGS) entry which is preliminary data.</text>
</comment>
<organism evidence="2 3">
    <name type="scientific">Cirrhinus molitorella</name>
    <name type="common">mud carp</name>
    <dbReference type="NCBI Taxonomy" id="172907"/>
    <lineage>
        <taxon>Eukaryota</taxon>
        <taxon>Metazoa</taxon>
        <taxon>Chordata</taxon>
        <taxon>Craniata</taxon>
        <taxon>Vertebrata</taxon>
        <taxon>Euteleostomi</taxon>
        <taxon>Actinopterygii</taxon>
        <taxon>Neopterygii</taxon>
        <taxon>Teleostei</taxon>
        <taxon>Ostariophysi</taxon>
        <taxon>Cypriniformes</taxon>
        <taxon>Cyprinidae</taxon>
        <taxon>Labeoninae</taxon>
        <taxon>Labeonini</taxon>
        <taxon>Cirrhinus</taxon>
    </lineage>
</organism>
<keyword evidence="3" id="KW-1185">Reference proteome</keyword>
<gene>
    <name evidence="2" type="ORF">Q8A67_006145</name>
</gene>
<dbReference type="EMBL" id="JAUYZG010000005">
    <property type="protein sequence ID" value="KAK2907160.1"/>
    <property type="molecule type" value="Genomic_DNA"/>
</dbReference>
<name>A0AA88Q9X6_9TELE</name>
<reference evidence="2" key="1">
    <citation type="submission" date="2023-08" db="EMBL/GenBank/DDBJ databases">
        <title>Chromosome-level Genome Assembly of mud carp (Cirrhinus molitorella).</title>
        <authorList>
            <person name="Liu H."/>
        </authorList>
    </citation>
    <scope>NUCLEOTIDE SEQUENCE</scope>
    <source>
        <strain evidence="2">Prfri</strain>
        <tissue evidence="2">Muscle</tissue>
    </source>
</reference>
<evidence type="ECO:0000313" key="2">
    <source>
        <dbReference type="EMBL" id="KAK2907160.1"/>
    </source>
</evidence>
<dbReference type="AlphaFoldDB" id="A0AA88Q9X6"/>
<accession>A0AA88Q9X6</accession>
<proteinExistence type="predicted"/>
<feature type="compositionally biased region" description="Polar residues" evidence="1">
    <location>
        <begin position="43"/>
        <end position="60"/>
    </location>
</feature>
<evidence type="ECO:0000256" key="1">
    <source>
        <dbReference type="SAM" id="MobiDB-lite"/>
    </source>
</evidence>
<dbReference type="Proteomes" id="UP001187343">
    <property type="component" value="Unassembled WGS sequence"/>
</dbReference>